<name>A0ABX5D8U0_9VIBR</name>
<dbReference type="EMBL" id="NWTN01000032">
    <property type="protein sequence ID" value="PRQ64895.1"/>
    <property type="molecule type" value="Genomic_DNA"/>
</dbReference>
<organism evidence="1 2">
    <name type="scientific">Vibrio mediterranei</name>
    <dbReference type="NCBI Taxonomy" id="689"/>
    <lineage>
        <taxon>Bacteria</taxon>
        <taxon>Pseudomonadati</taxon>
        <taxon>Pseudomonadota</taxon>
        <taxon>Gammaproteobacteria</taxon>
        <taxon>Vibrionales</taxon>
        <taxon>Vibrionaceae</taxon>
        <taxon>Vibrio</taxon>
    </lineage>
</organism>
<dbReference type="InterPro" id="IPR016155">
    <property type="entry name" value="Mopterin_synth/thiamin_S_b"/>
</dbReference>
<keyword evidence="2" id="KW-1185">Reference proteome</keyword>
<reference evidence="1 2" key="1">
    <citation type="submission" date="2018-03" db="EMBL/GenBank/DDBJ databases">
        <title>Genetic Diversity and Phenotypic Plasticity of AHL Mediated Quorum Sensing in Environmental Strains of Vibrio mediterranei.</title>
        <authorList>
            <person name="Lantoine F."/>
            <person name="Vouve F."/>
        </authorList>
    </citation>
    <scope>NUCLEOTIDE SEQUENCE [LARGE SCALE GENOMIC DNA]</scope>
    <source>
        <strain evidence="1 2">17LN0615E</strain>
    </source>
</reference>
<dbReference type="InterPro" id="IPR003749">
    <property type="entry name" value="ThiS/MoaD-like"/>
</dbReference>
<evidence type="ECO:0000313" key="1">
    <source>
        <dbReference type="EMBL" id="PRQ64895.1"/>
    </source>
</evidence>
<protein>
    <submittedName>
        <fullName evidence="1">Thiamine biosynthesis protein ThiS</fullName>
    </submittedName>
</protein>
<dbReference type="SUPFAM" id="SSF54285">
    <property type="entry name" value="MoaD/ThiS"/>
    <property type="match status" value="1"/>
</dbReference>
<gene>
    <name evidence="1" type="primary">thiS</name>
    <name evidence="1" type="ORF">COR51_25200</name>
</gene>
<sequence length="85" mass="9637">MMRRVQFAVIRRKQQESKMIQFTVNNAPKETSHELNLISVLKELDIETQGCAVAVDDEIIPRAKWSDFTVKSNMSINIFQAIAGG</sequence>
<accession>A0ABX5D8U0</accession>
<dbReference type="PANTHER" id="PTHR34472:SF1">
    <property type="entry name" value="SULFUR CARRIER PROTEIN THIS"/>
    <property type="match status" value="1"/>
</dbReference>
<dbReference type="Gene3D" id="3.10.20.30">
    <property type="match status" value="1"/>
</dbReference>
<dbReference type="InterPro" id="IPR012675">
    <property type="entry name" value="Beta-grasp_dom_sf"/>
</dbReference>
<evidence type="ECO:0000313" key="2">
    <source>
        <dbReference type="Proteomes" id="UP000238163"/>
    </source>
</evidence>
<dbReference type="Proteomes" id="UP000238163">
    <property type="component" value="Unassembled WGS sequence"/>
</dbReference>
<comment type="caution">
    <text evidence="1">The sequence shown here is derived from an EMBL/GenBank/DDBJ whole genome shotgun (WGS) entry which is preliminary data.</text>
</comment>
<proteinExistence type="predicted"/>
<dbReference type="Pfam" id="PF02597">
    <property type="entry name" value="ThiS"/>
    <property type="match status" value="1"/>
</dbReference>
<dbReference type="InterPro" id="IPR010035">
    <property type="entry name" value="Thi_S"/>
</dbReference>
<dbReference type="PANTHER" id="PTHR34472">
    <property type="entry name" value="SULFUR CARRIER PROTEIN THIS"/>
    <property type="match status" value="1"/>
</dbReference>
<dbReference type="NCBIfam" id="TIGR01683">
    <property type="entry name" value="thiS"/>
    <property type="match status" value="1"/>
</dbReference>
<dbReference type="CDD" id="cd00565">
    <property type="entry name" value="Ubl_ThiS"/>
    <property type="match status" value="1"/>
</dbReference>